<dbReference type="PANTHER" id="PTHR11410:SF0">
    <property type="entry name" value="ATP SYNTHASE SUBUNIT A"/>
    <property type="match status" value="1"/>
</dbReference>
<sequence length="217" mass="23328">MNSLFASFDSNGVLNWVVPLVFLGSLVVPSYWLMGGVLSVGSKVFLASVYRDIRVLFYSGGGYIYLGLFLFIFLSNFLGLFPYVFTSTSHVCVTLALALPLWVGSQIYGWGVNTLSSFAHLVPEGAPSFLIPLLVVIELISSLIRPLTLSVRLMANMVAGHLLLSLLGGGAALDAPLSVLVVVGGVMAMLFLELGVSLIQGYVFMLLSSLYTVESVY</sequence>
<evidence type="ECO:0000256" key="5">
    <source>
        <dbReference type="ARBA" id="ARBA00022692"/>
    </source>
</evidence>
<reference evidence="13" key="2">
    <citation type="submission" date="2014-04" db="EMBL/GenBank/DDBJ databases">
        <title>Complete mitochondrial genome of Pandarus rhincodonicus.</title>
        <authorList>
            <person name="Gan H.M."/>
            <person name="Tan M.H."/>
            <person name="Meekan M."/>
            <person name="Austin C.M."/>
        </authorList>
    </citation>
    <scope>NUCLEOTIDE SEQUENCE</scope>
</reference>
<evidence type="ECO:0000256" key="1">
    <source>
        <dbReference type="ARBA" id="ARBA00004141"/>
    </source>
</evidence>
<keyword evidence="13" id="KW-0496">Mitochondrion</keyword>
<dbReference type="AlphaFoldDB" id="A0A024J3U7"/>
<feature type="transmembrane region" description="Helical" evidence="12">
    <location>
        <begin position="63"/>
        <end position="84"/>
    </location>
</feature>
<evidence type="ECO:0000256" key="10">
    <source>
        <dbReference type="ARBA" id="ARBA00023310"/>
    </source>
</evidence>
<dbReference type="EMBL" id="HG942363">
    <property type="protein sequence ID" value="CDN96545.1"/>
    <property type="molecule type" value="Genomic_DNA"/>
</dbReference>
<evidence type="ECO:0000313" key="13">
    <source>
        <dbReference type="EMBL" id="CDN96545.1"/>
    </source>
</evidence>
<keyword evidence="8" id="KW-0406">Ion transport</keyword>
<dbReference type="Pfam" id="PF00119">
    <property type="entry name" value="ATP-synt_A"/>
    <property type="match status" value="1"/>
</dbReference>
<evidence type="ECO:0000256" key="6">
    <source>
        <dbReference type="ARBA" id="ARBA00022781"/>
    </source>
</evidence>
<keyword evidence="5 12" id="KW-0812">Transmembrane</keyword>
<evidence type="ECO:0000256" key="12">
    <source>
        <dbReference type="SAM" id="Phobius"/>
    </source>
</evidence>
<evidence type="ECO:0000256" key="7">
    <source>
        <dbReference type="ARBA" id="ARBA00022989"/>
    </source>
</evidence>
<name>A0A024J3U7_PANRH</name>
<feature type="transmembrane region" description="Helical" evidence="12">
    <location>
        <begin position="91"/>
        <end position="109"/>
    </location>
</feature>
<dbReference type="GO" id="GO:0046933">
    <property type="term" value="F:proton-transporting ATP synthase activity, rotational mechanism"/>
    <property type="evidence" value="ECO:0007669"/>
    <property type="project" value="TreeGrafter"/>
</dbReference>
<evidence type="ECO:0000256" key="11">
    <source>
        <dbReference type="RuleBase" id="RU004450"/>
    </source>
</evidence>
<gene>
    <name evidence="13" type="primary">atp6</name>
</gene>
<keyword evidence="9 12" id="KW-0472">Membrane</keyword>
<dbReference type="SUPFAM" id="SSF81336">
    <property type="entry name" value="F1F0 ATP synthase subunit A"/>
    <property type="match status" value="1"/>
</dbReference>
<protein>
    <recommendedName>
        <fullName evidence="11">ATP synthase subunit a</fullName>
    </recommendedName>
</protein>
<dbReference type="PRINTS" id="PR00123">
    <property type="entry name" value="ATPASEA"/>
</dbReference>
<evidence type="ECO:0000256" key="9">
    <source>
        <dbReference type="ARBA" id="ARBA00023136"/>
    </source>
</evidence>
<keyword evidence="6" id="KW-0375">Hydrogen ion transport</keyword>
<comment type="similarity">
    <text evidence="2">Belongs to the ATPase A chain family.</text>
</comment>
<geneLocation type="mitochondrion" evidence="13"/>
<organism evidence="13">
    <name type="scientific">Pandarus rhincodonicus</name>
    <name type="common">Copepod</name>
    <dbReference type="NCBI Taxonomy" id="1473543"/>
    <lineage>
        <taxon>Eukaryota</taxon>
        <taxon>Metazoa</taxon>
        <taxon>Ecdysozoa</taxon>
        <taxon>Arthropoda</taxon>
        <taxon>Crustacea</taxon>
        <taxon>Multicrustacea</taxon>
        <taxon>Hexanauplia</taxon>
        <taxon>Copepoda</taxon>
        <taxon>Siphonostomatoida</taxon>
        <taxon>Pandaridae</taxon>
        <taxon>Pandarus</taxon>
    </lineage>
</organism>
<keyword evidence="7 12" id="KW-1133">Transmembrane helix</keyword>
<dbReference type="CDD" id="cd00310">
    <property type="entry name" value="ATP-synt_Fo_a_6"/>
    <property type="match status" value="1"/>
</dbReference>
<feature type="transmembrane region" description="Helical" evidence="12">
    <location>
        <begin position="179"/>
        <end position="207"/>
    </location>
</feature>
<comment type="subcellular location">
    <subcellularLocation>
        <location evidence="1">Membrane</location>
        <topology evidence="1">Multi-pass membrane protein</topology>
    </subcellularLocation>
    <subcellularLocation>
        <location evidence="11">Mitochondrion inner membrane</location>
        <topology evidence="11">Multi-pass membrane protein</topology>
    </subcellularLocation>
</comment>
<dbReference type="NCBIfam" id="TIGR01131">
    <property type="entry name" value="ATP_synt_6_or_A"/>
    <property type="match status" value="1"/>
</dbReference>
<feature type="transmembrane region" description="Helical" evidence="12">
    <location>
        <begin position="12"/>
        <end position="34"/>
    </location>
</feature>
<evidence type="ECO:0000256" key="3">
    <source>
        <dbReference type="ARBA" id="ARBA00022448"/>
    </source>
</evidence>
<dbReference type="InterPro" id="IPR023011">
    <property type="entry name" value="ATP_synth_F0_asu_AS"/>
</dbReference>
<keyword evidence="3" id="KW-0813">Transport</keyword>
<feature type="transmembrane region" description="Helical" evidence="12">
    <location>
        <begin position="154"/>
        <end position="173"/>
    </location>
</feature>
<dbReference type="InterPro" id="IPR045083">
    <property type="entry name" value="ATP_synth_F0_asu_bact/mt"/>
</dbReference>
<accession>A0A024J3U7</accession>
<keyword evidence="4" id="KW-0138">CF(0)</keyword>
<keyword evidence="10" id="KW-0066">ATP synthesis</keyword>
<dbReference type="GO" id="GO:0005743">
    <property type="term" value="C:mitochondrial inner membrane"/>
    <property type="evidence" value="ECO:0007669"/>
    <property type="project" value="UniProtKB-SubCell"/>
</dbReference>
<dbReference type="InterPro" id="IPR000568">
    <property type="entry name" value="ATP_synth_F0_asu"/>
</dbReference>
<evidence type="ECO:0000256" key="2">
    <source>
        <dbReference type="ARBA" id="ARBA00006810"/>
    </source>
</evidence>
<reference evidence="13" key="1">
    <citation type="submission" date="2014-02" db="EMBL/GenBank/DDBJ databases">
        <authorList>
            <person name="Gan H."/>
        </authorList>
    </citation>
    <scope>NUCLEOTIDE SEQUENCE</scope>
</reference>
<feature type="transmembrane region" description="Helical" evidence="12">
    <location>
        <begin position="129"/>
        <end position="147"/>
    </location>
</feature>
<dbReference type="Gene3D" id="1.20.120.220">
    <property type="entry name" value="ATP synthase, F0 complex, subunit A"/>
    <property type="match status" value="1"/>
</dbReference>
<dbReference type="InterPro" id="IPR035908">
    <property type="entry name" value="F0_ATP_A_sf"/>
</dbReference>
<dbReference type="GO" id="GO:0045259">
    <property type="term" value="C:proton-transporting ATP synthase complex"/>
    <property type="evidence" value="ECO:0007669"/>
    <property type="project" value="UniProtKB-KW"/>
</dbReference>
<evidence type="ECO:0000256" key="4">
    <source>
        <dbReference type="ARBA" id="ARBA00022547"/>
    </source>
</evidence>
<proteinExistence type="inferred from homology"/>
<dbReference type="PROSITE" id="PS00449">
    <property type="entry name" value="ATPASE_A"/>
    <property type="match status" value="1"/>
</dbReference>
<evidence type="ECO:0000256" key="8">
    <source>
        <dbReference type="ARBA" id="ARBA00023065"/>
    </source>
</evidence>
<dbReference type="PANTHER" id="PTHR11410">
    <property type="entry name" value="ATP SYNTHASE SUBUNIT A"/>
    <property type="match status" value="1"/>
</dbReference>